<evidence type="ECO:0000313" key="2">
    <source>
        <dbReference type="EMBL" id="GAF86734.1"/>
    </source>
</evidence>
<keyword evidence="1" id="KW-0472">Membrane</keyword>
<organism evidence="2">
    <name type="scientific">marine sediment metagenome</name>
    <dbReference type="NCBI Taxonomy" id="412755"/>
    <lineage>
        <taxon>unclassified sequences</taxon>
        <taxon>metagenomes</taxon>
        <taxon>ecological metagenomes</taxon>
    </lineage>
</organism>
<feature type="transmembrane region" description="Helical" evidence="1">
    <location>
        <begin position="12"/>
        <end position="33"/>
    </location>
</feature>
<keyword evidence="1" id="KW-0812">Transmembrane</keyword>
<dbReference type="AlphaFoldDB" id="X0T0G5"/>
<comment type="caution">
    <text evidence="2">The sequence shown here is derived from an EMBL/GenBank/DDBJ whole genome shotgun (WGS) entry which is preliminary data.</text>
</comment>
<proteinExistence type="predicted"/>
<gene>
    <name evidence="2" type="ORF">S01H1_30850</name>
</gene>
<protein>
    <submittedName>
        <fullName evidence="2">Uncharacterized protein</fullName>
    </submittedName>
</protein>
<sequence length="78" mass="8862">MPSLPNTTDGWIKLCIMSMTLAIIGGILCPYILNSWLVYFDRLPVIVFWHGALLTFVPHVIRWMVPATILTYIALICL</sequence>
<accession>X0T0G5</accession>
<keyword evidence="1" id="KW-1133">Transmembrane helix</keyword>
<name>X0T0G5_9ZZZZ</name>
<reference evidence="2" key="1">
    <citation type="journal article" date="2014" name="Front. Microbiol.">
        <title>High frequency of phylogenetically diverse reductive dehalogenase-homologous genes in deep subseafloor sedimentary metagenomes.</title>
        <authorList>
            <person name="Kawai M."/>
            <person name="Futagami T."/>
            <person name="Toyoda A."/>
            <person name="Takaki Y."/>
            <person name="Nishi S."/>
            <person name="Hori S."/>
            <person name="Arai W."/>
            <person name="Tsubouchi T."/>
            <person name="Morono Y."/>
            <person name="Uchiyama I."/>
            <person name="Ito T."/>
            <person name="Fujiyama A."/>
            <person name="Inagaki F."/>
            <person name="Takami H."/>
        </authorList>
    </citation>
    <scope>NUCLEOTIDE SEQUENCE</scope>
    <source>
        <strain evidence="2">Expedition CK06-06</strain>
    </source>
</reference>
<evidence type="ECO:0000256" key="1">
    <source>
        <dbReference type="SAM" id="Phobius"/>
    </source>
</evidence>
<dbReference type="EMBL" id="BARS01019009">
    <property type="protein sequence ID" value="GAF86734.1"/>
    <property type="molecule type" value="Genomic_DNA"/>
</dbReference>